<feature type="region of interest" description="Disordered" evidence="6">
    <location>
        <begin position="771"/>
        <end position="803"/>
    </location>
</feature>
<dbReference type="SMART" id="SM00462">
    <property type="entry name" value="PTB"/>
    <property type="match status" value="1"/>
</dbReference>
<feature type="compositionally biased region" description="Polar residues" evidence="6">
    <location>
        <begin position="771"/>
        <end position="796"/>
    </location>
</feature>
<feature type="region of interest" description="Disordered" evidence="6">
    <location>
        <begin position="1204"/>
        <end position="1246"/>
    </location>
</feature>
<dbReference type="PANTHER" id="PTHR47695">
    <property type="entry name" value="PID DOMAIN-CONTAINING PROTEIN"/>
    <property type="match status" value="1"/>
</dbReference>
<gene>
    <name evidence="9" type="ORF">O3P69_016840</name>
</gene>
<dbReference type="Gene3D" id="2.30.29.30">
    <property type="entry name" value="Pleckstrin-homology domain (PH domain)/Phosphotyrosine-binding domain (PTB)"/>
    <property type="match status" value="1"/>
</dbReference>
<sequence>MVVMLESLCLGVVGTLCPPPTHVTRPQEQHAPASLPRCGADVGGRGGGVAARQSTTPPLPLRHKITYLPIPALTREPAAADVPVKEGWGRLSWLGVNTKDQPQPLSDPQPQVHPLTPPLIKSLSQPQVLNQPQSLGQPKGQLSTEQQRLLHRLATQTLSRSQLQLLHLQLRQPQPRSQERRCQRLCRRFTVGPAEELHCRHDGRRQTAEAASAAAASESLLATGGSSGSNSSLNSRASSSSGGGGGGAMSGPGGSGAAAPYSTIRRGLKATTSKIMGATSTIRRPYASPSASAQERQSGVEKNDPQRFVEGLSFKGKLIGVLEVSEARGDRMCQEALAELKMAVRAAGEHKQRIIINVAMDGIRLRDERSSDCLYHHPVHKISFMAQDMTDTRAFGYIFGSPDSGHKFFGIKSEKAASQVVIAMRDLFQVVYELKKKEIEKARSQLEEGREKGEFKESSLSGLFGTNGDSGIVSASLTSGAGGAIADLLDLQSELSSLQKGLSELSQQRAQQNQKEGEKTDPFGDSFKPLFPPADTTKPRITASTAPTPAPLAPPPVSGRTRHDSHHSQTSQQQAGVAASADHKASQDFAKFPVTFPDSASPPPAQSDAPKVSEAGDNQDRYAAFKEFRTAPSGSFNNISDPSVGEGEAAAGGDGGAAAPHQTDEFDAQWYKADFEDSAASGREPHYDVFTDLDPLGTGKNRPYVDKRDFFSDMRKPARRVLRELGDGEASIPCSPKTQPGIIPPEVSALVSSSSLYATTPRSIDMIASKRSSSANITPVHSTSITSHSFTESFSPPDSFGHEDFRFQQTSEKEFYEASHFPSSGFADFPAFPSDSPKSQRSEMSSSIPDEPPPPLPCGPLTVALPPESFRDSPPPFSPPPVPRPTSRRASGPDSPQLTYSHRSPVSHTRSKLFLAATTSQSPKTLPRSHKFKKQGSFENEWEIVDMEHRGYASGDLTPPTPPEVLSEGGLSPRPRPRSHLSKQLSASSATLTLRPQQRGRFSEVEQFSSPELESRPFPVDDLNLSYEEAPKPPPRPAHIEPPPLPPKRQPTHVTLRPPPRPPTTTDAHYNYINEYDSSPEEGSTPPIPIPARKSRYSHATSSQPAFIPCRSTKPTHPDNFQFPKPSVSPTHEVTGAVPKTSRESTPSKLSTPGKSPKLIQKPPSVDLANTSLDQLAATLDVPVEELARMTVVELAACLAQQQLRHGDKDSKAFEETQTIKGPPEKPSRRSRAPSREQSKERFPFNEDEMFAEFDAQFPKSPVEPPEFSMGGPVTHAVGAPVSEDRYAVFRELTVVTKQKSVFDENFLTPQNSMEEEVSEVSSGTFKANFDNDLRHDSLEHKSSLSDDGEAGELEKDKEWHPPNHDLECVTVFRSPEISEYDNFEPTFDAKFDDDFSAATMSEKSLTPVNSPSHLQEPTPRPPLQHTDAQKSPFTDDFSTLGHGAGPSSTHSSGRRTRPESETSFASFDDNFVPSTSEMDKYSSFQEVTNEETSLDGSLKSPFTDHFADPKRLEPGDDNGFGSGFDDPFTSVEPKQRSSSRGSADTPSKFPVESSLQPPTDTLGSKRKSPFDDDFTNRGDRYEVLKEVESEREPSLEGEVSRLTKQGDARSSPFDDSWHGSHRNTPYDDQKSIGSLHSIHEEHKNVAHESPFDDDFGQDSRKASVDHGRLSRSGSEHRKSPFGDSFTPPTSARPHRSRGPSRLSVGSEGSDIRHSPFDDNFSSIIGSVAEEVNFDSAFASFPGEASAAAAAAGEGEESDPFSVKLSTTQTEAKGAEGEFQFADFENAFQKAEAEAAAAEAPYSGSVSQQTPGRSPELVEDALEDVFPEDEQEFKITARFPSVTPTDMKKSESVNIFRRNSDPFADDFFAPEGQGGETAAAKGEADPFWEEPFDKFSFPKDQ</sequence>
<keyword evidence="7" id="KW-0732">Signal</keyword>
<dbReference type="GO" id="GO:0005737">
    <property type="term" value="C:cytoplasm"/>
    <property type="evidence" value="ECO:0007669"/>
    <property type="project" value="UniProtKB-SubCell"/>
</dbReference>
<feature type="compositionally biased region" description="Low complexity" evidence="6">
    <location>
        <begin position="221"/>
        <end position="240"/>
    </location>
</feature>
<feature type="compositionally biased region" description="Basic and acidic residues" evidence="6">
    <location>
        <begin position="1205"/>
        <end position="1215"/>
    </location>
</feature>
<keyword evidence="5" id="KW-0221">Differentiation</keyword>
<organism evidence="9 10">
    <name type="scientific">Scylla paramamosain</name>
    <name type="common">Mud crab</name>
    <dbReference type="NCBI Taxonomy" id="85552"/>
    <lineage>
        <taxon>Eukaryota</taxon>
        <taxon>Metazoa</taxon>
        <taxon>Ecdysozoa</taxon>
        <taxon>Arthropoda</taxon>
        <taxon>Crustacea</taxon>
        <taxon>Multicrustacea</taxon>
        <taxon>Malacostraca</taxon>
        <taxon>Eumalacostraca</taxon>
        <taxon>Eucarida</taxon>
        <taxon>Decapoda</taxon>
        <taxon>Pleocyemata</taxon>
        <taxon>Brachyura</taxon>
        <taxon>Eubrachyura</taxon>
        <taxon>Portunoidea</taxon>
        <taxon>Portunidae</taxon>
        <taxon>Portuninae</taxon>
        <taxon>Scylla</taxon>
    </lineage>
</organism>
<feature type="compositionally biased region" description="Basic and acidic residues" evidence="6">
    <location>
        <begin position="1506"/>
        <end position="1515"/>
    </location>
</feature>
<evidence type="ECO:0000256" key="2">
    <source>
        <dbReference type="ARBA" id="ARBA00022473"/>
    </source>
</evidence>
<feature type="compositionally biased region" description="Polar residues" evidence="6">
    <location>
        <begin position="982"/>
        <end position="996"/>
    </location>
</feature>
<feature type="region of interest" description="Disordered" evidence="6">
    <location>
        <begin position="272"/>
        <end position="304"/>
    </location>
</feature>
<keyword evidence="2" id="KW-0217">Developmental protein</keyword>
<feature type="compositionally biased region" description="Gly residues" evidence="6">
    <location>
        <begin position="241"/>
        <end position="256"/>
    </location>
</feature>
<feature type="compositionally biased region" description="Basic and acidic residues" evidence="6">
    <location>
        <begin position="1891"/>
        <end position="1901"/>
    </location>
</feature>
<feature type="compositionally biased region" description="Basic and acidic residues" evidence="6">
    <location>
        <begin position="1658"/>
        <end position="1681"/>
    </location>
</feature>
<feature type="compositionally biased region" description="Polar residues" evidence="6">
    <location>
        <begin position="836"/>
        <end position="848"/>
    </location>
</feature>
<feature type="compositionally biased region" description="Basic and acidic residues" evidence="6">
    <location>
        <begin position="1223"/>
        <end position="1245"/>
    </location>
</feature>
<comment type="subcellular location">
    <subcellularLocation>
        <location evidence="1">Cytoplasm</location>
    </subcellularLocation>
</comment>
<evidence type="ECO:0000256" key="3">
    <source>
        <dbReference type="ARBA" id="ARBA00022490"/>
    </source>
</evidence>
<reference evidence="9 10" key="1">
    <citation type="submission" date="2023-03" db="EMBL/GenBank/DDBJ databases">
        <title>High-quality genome of Scylla paramamosain provides insights in environmental adaptation.</title>
        <authorList>
            <person name="Zhang L."/>
        </authorList>
    </citation>
    <scope>NUCLEOTIDE SEQUENCE [LARGE SCALE GENOMIC DNA]</scope>
    <source>
        <strain evidence="9">LZ_2023a</strain>
        <tissue evidence="9">Muscle</tissue>
    </source>
</reference>
<accession>A0AAW0T014</accession>
<feature type="compositionally biased region" description="Basic and acidic residues" evidence="6">
    <location>
        <begin position="1330"/>
        <end position="1345"/>
    </location>
</feature>
<feature type="compositionally biased region" description="Polar residues" evidence="6">
    <location>
        <begin position="1554"/>
        <end position="1563"/>
    </location>
</feature>
<feature type="region of interest" description="Disordered" evidence="6">
    <location>
        <begin position="1743"/>
        <end position="1770"/>
    </location>
</feature>
<feature type="region of interest" description="Disordered" evidence="6">
    <location>
        <begin position="827"/>
        <end position="1165"/>
    </location>
</feature>
<keyword evidence="4" id="KW-0597">Phosphoprotein</keyword>
<feature type="compositionally biased region" description="Low complexity" evidence="6">
    <location>
        <begin position="1743"/>
        <end position="1753"/>
    </location>
</feature>
<feature type="compositionally biased region" description="Pro residues" evidence="6">
    <location>
        <begin position="1032"/>
        <end position="1049"/>
    </location>
</feature>
<feature type="compositionally biased region" description="Basic and acidic residues" evidence="6">
    <location>
        <begin position="1638"/>
        <end position="1651"/>
    </location>
</feature>
<feature type="compositionally biased region" description="Basic and acidic residues" evidence="6">
    <location>
        <begin position="1353"/>
        <end position="1365"/>
    </location>
</feature>
<feature type="compositionally biased region" description="Polar residues" evidence="6">
    <location>
        <begin position="894"/>
        <end position="908"/>
    </location>
</feature>
<feature type="chain" id="PRO_5043441122" description="PID domain-containing protein" evidence="7">
    <location>
        <begin position="16"/>
        <end position="1901"/>
    </location>
</feature>
<dbReference type="GO" id="GO:0030154">
    <property type="term" value="P:cell differentiation"/>
    <property type="evidence" value="ECO:0007669"/>
    <property type="project" value="UniProtKB-KW"/>
</dbReference>
<feature type="region of interest" description="Disordered" evidence="6">
    <location>
        <begin position="627"/>
        <end position="661"/>
    </location>
</feature>
<feature type="region of interest" description="Disordered" evidence="6">
    <location>
        <begin position="1399"/>
        <end position="1720"/>
    </location>
</feature>
<feature type="compositionally biased region" description="Polar residues" evidence="6">
    <location>
        <begin position="1537"/>
        <end position="1546"/>
    </location>
</feature>
<feature type="region of interest" description="Disordered" evidence="6">
    <location>
        <begin position="221"/>
        <end position="260"/>
    </location>
</feature>
<dbReference type="CDD" id="cd01215">
    <property type="entry name" value="PTB_Dab"/>
    <property type="match status" value="1"/>
</dbReference>
<dbReference type="EMBL" id="JARAKH010000042">
    <property type="protein sequence ID" value="KAK8380517.1"/>
    <property type="molecule type" value="Genomic_DNA"/>
</dbReference>
<dbReference type="PANTHER" id="PTHR47695:SF3">
    <property type="entry name" value="PID DOMAIN-CONTAINING PROTEIN"/>
    <property type="match status" value="1"/>
</dbReference>
<dbReference type="InterPro" id="IPR006020">
    <property type="entry name" value="PTB/PI_dom"/>
</dbReference>
<dbReference type="Pfam" id="PF00640">
    <property type="entry name" value="PID"/>
    <property type="match status" value="1"/>
</dbReference>
<feature type="compositionally biased region" description="Low complexity" evidence="6">
    <location>
        <begin position="100"/>
        <end position="110"/>
    </location>
</feature>
<proteinExistence type="predicted"/>
<feature type="compositionally biased region" description="Low complexity" evidence="6">
    <location>
        <begin position="1518"/>
        <end position="1529"/>
    </location>
</feature>
<feature type="compositionally biased region" description="Polar residues" evidence="6">
    <location>
        <begin position="1144"/>
        <end position="1154"/>
    </location>
</feature>
<evidence type="ECO:0000313" key="9">
    <source>
        <dbReference type="EMBL" id="KAK8380517.1"/>
    </source>
</evidence>
<dbReference type="SUPFAM" id="SSF50729">
    <property type="entry name" value="PH domain-like"/>
    <property type="match status" value="1"/>
</dbReference>
<keyword evidence="3" id="KW-0963">Cytoplasm</keyword>
<evidence type="ECO:0000256" key="1">
    <source>
        <dbReference type="ARBA" id="ARBA00004496"/>
    </source>
</evidence>
<feature type="compositionally biased region" description="Pro residues" evidence="6">
    <location>
        <begin position="873"/>
        <end position="884"/>
    </location>
</feature>
<comment type="caution">
    <text evidence="9">The sequence shown here is derived from an EMBL/GenBank/DDBJ whole genome shotgun (WGS) entry which is preliminary data.</text>
</comment>
<feature type="compositionally biased region" description="Polar residues" evidence="6">
    <location>
        <begin position="272"/>
        <end position="282"/>
    </location>
</feature>
<feature type="compositionally biased region" description="Polar residues" evidence="6">
    <location>
        <begin position="1400"/>
        <end position="1416"/>
    </location>
</feature>
<feature type="signal peptide" evidence="7">
    <location>
        <begin position="1"/>
        <end position="15"/>
    </location>
</feature>
<evidence type="ECO:0000259" key="8">
    <source>
        <dbReference type="PROSITE" id="PS01179"/>
    </source>
</evidence>
<feature type="domain" description="PID" evidence="8">
    <location>
        <begin position="311"/>
        <end position="445"/>
    </location>
</feature>
<evidence type="ECO:0000256" key="7">
    <source>
        <dbReference type="SAM" id="SignalP"/>
    </source>
</evidence>
<feature type="region of interest" description="Disordered" evidence="6">
    <location>
        <begin position="500"/>
        <end position="614"/>
    </location>
</feature>
<feature type="compositionally biased region" description="Pro residues" evidence="6">
    <location>
        <begin position="548"/>
        <end position="557"/>
    </location>
</feature>
<feature type="region of interest" description="Disordered" evidence="6">
    <location>
        <begin position="1329"/>
        <end position="1365"/>
    </location>
</feature>
<feature type="compositionally biased region" description="Basic and acidic residues" evidence="6">
    <location>
        <begin position="1569"/>
        <end position="1608"/>
    </location>
</feature>
<keyword evidence="10" id="KW-1185">Reference proteome</keyword>
<dbReference type="InterPro" id="IPR048561">
    <property type="entry name" value="Dab_PTB"/>
</dbReference>
<protein>
    <recommendedName>
        <fullName evidence="8">PID domain-containing protein</fullName>
    </recommendedName>
</protein>
<name>A0AAW0T014_SCYPA</name>
<evidence type="ECO:0000313" key="10">
    <source>
        <dbReference type="Proteomes" id="UP001487740"/>
    </source>
</evidence>
<feature type="region of interest" description="Disordered" evidence="6">
    <location>
        <begin position="99"/>
        <end position="119"/>
    </location>
</feature>
<feature type="compositionally biased region" description="Polar residues" evidence="6">
    <location>
        <begin position="1473"/>
        <end position="1488"/>
    </location>
</feature>
<evidence type="ECO:0000256" key="4">
    <source>
        <dbReference type="ARBA" id="ARBA00022553"/>
    </source>
</evidence>
<dbReference type="FunFam" id="2.30.29.30:FF:000262">
    <property type="entry name" value="Disabled, isoform F"/>
    <property type="match status" value="1"/>
</dbReference>
<dbReference type="InterPro" id="IPR011993">
    <property type="entry name" value="PH-like_dom_sf"/>
</dbReference>
<evidence type="ECO:0000256" key="6">
    <source>
        <dbReference type="SAM" id="MobiDB-lite"/>
    </source>
</evidence>
<dbReference type="PROSITE" id="PS01179">
    <property type="entry name" value="PID"/>
    <property type="match status" value="1"/>
</dbReference>
<dbReference type="Proteomes" id="UP001487740">
    <property type="component" value="Unassembled WGS sequence"/>
</dbReference>
<evidence type="ECO:0000256" key="5">
    <source>
        <dbReference type="ARBA" id="ARBA00022782"/>
    </source>
</evidence>
<feature type="compositionally biased region" description="Polar residues" evidence="6">
    <location>
        <begin position="632"/>
        <end position="641"/>
    </location>
</feature>
<feature type="region of interest" description="Disordered" evidence="6">
    <location>
        <begin position="1864"/>
        <end position="1901"/>
    </location>
</feature>
<feature type="compositionally biased region" description="Polar residues" evidence="6">
    <location>
        <begin position="504"/>
        <end position="514"/>
    </location>
</feature>